<dbReference type="VEuPathDB" id="FungiDB:VP01_865g4"/>
<sequence length="252" mass="28196">MKRPGEHPQPWWEDPNQLTIPQLCQPLIAFGIGIDQGERRTKLFQRYVRLAQTESPESVERWTGQDSLGGPLPAAEQLVVPQIKIFLALHAIDYPPHASRGHLVQLYQSLHQAPPAPRVAVRVLIPSGPKKPKPNPRTSSKASPPEPPPRSKPPRRETLPCYFGKSKPIKSTTRQETFFSPYDRSARRDVLQLPIPKISIVSPELVVSAIPVLQRRFFATIFEAEGSPRTAFPIPNIAVIGGAESEFDQHQE</sequence>
<proteinExistence type="predicted"/>
<accession>A0A0L6U8S4</accession>
<name>A0A0L6U8S4_9BASI</name>
<evidence type="ECO:0000256" key="1">
    <source>
        <dbReference type="SAM" id="MobiDB-lite"/>
    </source>
</evidence>
<dbReference type="AlphaFoldDB" id="A0A0L6U8S4"/>
<dbReference type="Proteomes" id="UP000037035">
    <property type="component" value="Unassembled WGS sequence"/>
</dbReference>
<gene>
    <name evidence="2" type="ORF">VP01_865g4</name>
</gene>
<keyword evidence="3" id="KW-1185">Reference proteome</keyword>
<feature type="region of interest" description="Disordered" evidence="1">
    <location>
        <begin position="126"/>
        <end position="166"/>
    </location>
</feature>
<organism evidence="2 3">
    <name type="scientific">Puccinia sorghi</name>
    <dbReference type="NCBI Taxonomy" id="27349"/>
    <lineage>
        <taxon>Eukaryota</taxon>
        <taxon>Fungi</taxon>
        <taxon>Dikarya</taxon>
        <taxon>Basidiomycota</taxon>
        <taxon>Pucciniomycotina</taxon>
        <taxon>Pucciniomycetes</taxon>
        <taxon>Pucciniales</taxon>
        <taxon>Pucciniaceae</taxon>
        <taxon>Puccinia</taxon>
    </lineage>
</organism>
<protein>
    <submittedName>
        <fullName evidence="2">Uncharacterized protein</fullName>
    </submittedName>
</protein>
<dbReference type="EMBL" id="LAVV01014226">
    <property type="protein sequence ID" value="KNZ44944.1"/>
    <property type="molecule type" value="Genomic_DNA"/>
</dbReference>
<dbReference type="OrthoDB" id="2503928at2759"/>
<reference evidence="2 3" key="1">
    <citation type="submission" date="2015-08" db="EMBL/GenBank/DDBJ databases">
        <title>Next Generation Sequencing and Analysis of the Genome of Puccinia sorghi L Schw, the Causal Agent of Maize Common Rust.</title>
        <authorList>
            <person name="Rochi L."/>
            <person name="Burguener G."/>
            <person name="Darino M."/>
            <person name="Turjanski A."/>
            <person name="Kreff E."/>
            <person name="Dieguez M.J."/>
            <person name="Sacco F."/>
        </authorList>
    </citation>
    <scope>NUCLEOTIDE SEQUENCE [LARGE SCALE GENOMIC DNA]</scope>
    <source>
        <strain evidence="2 3">RO10H11247</strain>
    </source>
</reference>
<evidence type="ECO:0000313" key="2">
    <source>
        <dbReference type="EMBL" id="KNZ44944.1"/>
    </source>
</evidence>
<evidence type="ECO:0000313" key="3">
    <source>
        <dbReference type="Proteomes" id="UP000037035"/>
    </source>
</evidence>
<comment type="caution">
    <text evidence="2">The sequence shown here is derived from an EMBL/GenBank/DDBJ whole genome shotgun (WGS) entry which is preliminary data.</text>
</comment>